<reference evidence="1" key="1">
    <citation type="journal article" date="2021" name="Proc. Natl. Acad. Sci. U.S.A.">
        <title>A Catalog of Tens of Thousands of Viruses from Human Metagenomes Reveals Hidden Associations with Chronic Diseases.</title>
        <authorList>
            <person name="Tisza M.J."/>
            <person name="Buck C.B."/>
        </authorList>
    </citation>
    <scope>NUCLEOTIDE SEQUENCE</scope>
    <source>
        <strain evidence="1">Ctd0M1</strain>
    </source>
</reference>
<proteinExistence type="predicted"/>
<sequence length="126" mass="12851">MKIGFYGENFIDEASAATSVSATRGVKVGGALGHVYAMCVAGEGGCSIASGKTVTLTATECDTAAGEYSSLNSHTRTFSAATTFAEGDVIAEIGFPSYVKKYAKVAFASNDSAISGKVKIIPYTVG</sequence>
<organism evidence="1">
    <name type="scientific">virus sp. ctd0M1</name>
    <dbReference type="NCBI Taxonomy" id="2827993"/>
    <lineage>
        <taxon>Viruses</taxon>
    </lineage>
</organism>
<accession>A0A8S5RDK8</accession>
<dbReference type="EMBL" id="BK059094">
    <property type="protein sequence ID" value="DAE29447.1"/>
    <property type="molecule type" value="Genomic_DNA"/>
</dbReference>
<name>A0A8S5RDK8_9VIRU</name>
<evidence type="ECO:0000313" key="1">
    <source>
        <dbReference type="EMBL" id="DAE29447.1"/>
    </source>
</evidence>
<protein>
    <submittedName>
        <fullName evidence="1">Uncharacterized protein</fullName>
    </submittedName>
</protein>